<accession>A0A6S7A281</accession>
<proteinExistence type="predicted"/>
<reference evidence="1 2" key="1">
    <citation type="submission" date="2020-04" db="EMBL/GenBank/DDBJ databases">
        <authorList>
            <person name="De Canck E."/>
        </authorList>
    </citation>
    <scope>NUCLEOTIDE SEQUENCE [LARGE SCALE GENOMIC DNA]</scope>
    <source>
        <strain evidence="1 2">LMG 3441</strain>
    </source>
</reference>
<dbReference type="RefSeq" id="WP_175169884.1">
    <property type="nucleotide sequence ID" value="NZ_CADIJQ010000003.1"/>
</dbReference>
<sequence length="476" mass="54668">MSTSHPLLDEDDLSGMVTDLKRWPNVAIDHGPFELAVTPYLTFYFTYEPVHFLQATLDMVDVHTAFEALLGNPYLIATHPDSERPHPYGSKKLGDLREWIKKTPVEETFTVKFTDEENHQSSPTHAAYLWREPTLGQREQCYSSIQFYYRWQWWLDNKEAWRKFVLDTIARLKPAQVYSGFSMANPLEFGMRSEVAVWDRALAPHFYGLDTDYPFGMMFTPDLPSGIRPPTWGFFLSDVWRKKLSMTREDVAAHLHDSRIRIDTLSAGQWIELGQQPDLYPVENGLPELPVMLNRMLRRIRHPQLDLIGSGEWDGDPNERFNRRDTQRWLARFDDDSDWPTPEIRGLAPRAPLIEPTPSHVIAGEPIPTEGWWYTLAKHGSRQHFKAGDLAPQISQGASRGRVIWQRDIDQDAAKAEPPSLASPGAVRVRSGEPCPYPGIWVCEDEPGAPQPFAYQTPMPQVNGRDVCWAMVKFLR</sequence>
<protein>
    <recommendedName>
        <fullName evidence="3">DUF3396 domain-containing protein</fullName>
    </recommendedName>
</protein>
<dbReference type="InterPro" id="IPR021815">
    <property type="entry name" value="TsiV"/>
</dbReference>
<dbReference type="AlphaFoldDB" id="A0A6S7A281"/>
<dbReference type="EMBL" id="CADIJQ010000003">
    <property type="protein sequence ID" value="CAB3700862.1"/>
    <property type="molecule type" value="Genomic_DNA"/>
</dbReference>
<dbReference type="Pfam" id="PF11876">
    <property type="entry name" value="TsiV"/>
    <property type="match status" value="1"/>
</dbReference>
<evidence type="ECO:0000313" key="1">
    <source>
        <dbReference type="EMBL" id="CAB3700862.1"/>
    </source>
</evidence>
<evidence type="ECO:0008006" key="3">
    <source>
        <dbReference type="Google" id="ProtNLM"/>
    </source>
</evidence>
<evidence type="ECO:0000313" key="2">
    <source>
        <dbReference type="Proteomes" id="UP000494269"/>
    </source>
</evidence>
<name>A0A6S7A281_9BURK</name>
<dbReference type="Proteomes" id="UP000494269">
    <property type="component" value="Unassembled WGS sequence"/>
</dbReference>
<organism evidence="1 2">
    <name type="scientific">Achromobacter kerstersii</name>
    <dbReference type="NCBI Taxonomy" id="1353890"/>
    <lineage>
        <taxon>Bacteria</taxon>
        <taxon>Pseudomonadati</taxon>
        <taxon>Pseudomonadota</taxon>
        <taxon>Betaproteobacteria</taxon>
        <taxon>Burkholderiales</taxon>
        <taxon>Alcaligenaceae</taxon>
        <taxon>Achromobacter</taxon>
    </lineage>
</organism>
<keyword evidence="2" id="KW-1185">Reference proteome</keyword>
<gene>
    <name evidence="1" type="ORF">LMG3441_02550</name>
</gene>